<keyword evidence="1" id="KW-0472">Membrane</keyword>
<proteinExistence type="predicted"/>
<evidence type="ECO:0000256" key="1">
    <source>
        <dbReference type="SAM" id="Phobius"/>
    </source>
</evidence>
<protein>
    <submittedName>
        <fullName evidence="2">Uncharacterized protein</fullName>
    </submittedName>
</protein>
<gene>
    <name evidence="2" type="ORF">DES37_103327</name>
</gene>
<dbReference type="Proteomes" id="UP000246744">
    <property type="component" value="Unassembled WGS sequence"/>
</dbReference>
<feature type="transmembrane region" description="Helical" evidence="1">
    <location>
        <begin position="7"/>
        <end position="27"/>
    </location>
</feature>
<name>A0A317Q5V3_9ENTR</name>
<keyword evidence="1" id="KW-1133">Transmembrane helix</keyword>
<sequence length="49" mass="5723">MGRINKVFYIYDVALICISVVWVAMLFESSTVHQFIYAMVKHIDSWLIA</sequence>
<organism evidence="2 3">
    <name type="scientific">Mangrovibacter plantisponsor</name>
    <dbReference type="NCBI Taxonomy" id="451513"/>
    <lineage>
        <taxon>Bacteria</taxon>
        <taxon>Pseudomonadati</taxon>
        <taxon>Pseudomonadota</taxon>
        <taxon>Gammaproteobacteria</taxon>
        <taxon>Enterobacterales</taxon>
        <taxon>Enterobacteriaceae</taxon>
        <taxon>Mangrovibacter</taxon>
    </lineage>
</organism>
<dbReference type="RefSeq" id="WP_160173983.1">
    <property type="nucleotide sequence ID" value="NZ_QGTS01000003.1"/>
</dbReference>
<evidence type="ECO:0000313" key="2">
    <source>
        <dbReference type="EMBL" id="PWW10950.1"/>
    </source>
</evidence>
<keyword evidence="3" id="KW-1185">Reference proteome</keyword>
<accession>A0A317Q5V3</accession>
<dbReference type="AlphaFoldDB" id="A0A317Q5V3"/>
<dbReference type="EMBL" id="QGTS01000003">
    <property type="protein sequence ID" value="PWW10950.1"/>
    <property type="molecule type" value="Genomic_DNA"/>
</dbReference>
<keyword evidence="1" id="KW-0812">Transmembrane</keyword>
<evidence type="ECO:0000313" key="3">
    <source>
        <dbReference type="Proteomes" id="UP000246744"/>
    </source>
</evidence>
<comment type="caution">
    <text evidence="2">The sequence shown here is derived from an EMBL/GenBank/DDBJ whole genome shotgun (WGS) entry which is preliminary data.</text>
</comment>
<reference evidence="2 3" key="1">
    <citation type="submission" date="2018-05" db="EMBL/GenBank/DDBJ databases">
        <title>Genomic Encyclopedia of Type Strains, Phase IV (KMG-IV): sequencing the most valuable type-strain genomes for metagenomic binning, comparative biology and taxonomic classification.</title>
        <authorList>
            <person name="Goeker M."/>
        </authorList>
    </citation>
    <scope>NUCLEOTIDE SEQUENCE [LARGE SCALE GENOMIC DNA]</scope>
    <source>
        <strain evidence="2 3">DSM 19579</strain>
    </source>
</reference>